<accession>A0ABM7X0F0</accession>
<feature type="chain" id="PRO_5045748753" description="TIGR03016 family PEP-CTERM system-associated outer membrane protein" evidence="1">
    <location>
        <begin position="30"/>
        <end position="734"/>
    </location>
</feature>
<evidence type="ECO:0000313" key="2">
    <source>
        <dbReference type="EMBL" id="BDG05260.1"/>
    </source>
</evidence>
<proteinExistence type="predicted"/>
<protein>
    <recommendedName>
        <fullName evidence="4">TIGR03016 family PEP-CTERM system-associated outer membrane protein</fullName>
    </recommendedName>
</protein>
<keyword evidence="1" id="KW-0732">Signal</keyword>
<feature type="signal peptide" evidence="1">
    <location>
        <begin position="1"/>
        <end position="29"/>
    </location>
</feature>
<gene>
    <name evidence="2" type="ORF">AMOR_42560</name>
</gene>
<organism evidence="2 3">
    <name type="scientific">Anaeromyxobacter oryzae</name>
    <dbReference type="NCBI Taxonomy" id="2918170"/>
    <lineage>
        <taxon>Bacteria</taxon>
        <taxon>Pseudomonadati</taxon>
        <taxon>Myxococcota</taxon>
        <taxon>Myxococcia</taxon>
        <taxon>Myxococcales</taxon>
        <taxon>Cystobacterineae</taxon>
        <taxon>Anaeromyxobacteraceae</taxon>
        <taxon>Anaeromyxobacter</taxon>
    </lineage>
</organism>
<dbReference type="Proteomes" id="UP001162891">
    <property type="component" value="Chromosome"/>
</dbReference>
<name>A0ABM7X0F0_9BACT</name>
<evidence type="ECO:0000313" key="3">
    <source>
        <dbReference type="Proteomes" id="UP001162891"/>
    </source>
</evidence>
<sequence length="734" mass="78332">MRAGVLAIRTVRAAGVVAAALVVAAGARARADTFSALVEPRFELTRERRDDPGGAERTTEDMTFGQRYVLGLSKLLFPNIGLDAGGTFDDQLTWQRTDGAELHGETWRGSGYAHLNLNLGALAGSGGYDRTEEASSGAVGSGPRLVYETWTARGLWKPADLPQLSVAVSRANTYDTARRDRDLTVDDVLVAADYRGIPRLQLRYSLRYSNPEDRISGTDTTSIIQSAQVAYDDKLFRGRTNVYMSGTVSTTVSSTSILGTGGTVSTQVLPLTGLSLVEGALDTPTFDKLVANPALVDPSSTVSANINIGYGVPLGDVAYRDLGAQFPDVLTKTSLVYVWVNKRLPKDIASAFTWTAYTSKDNATWTPVPLAGAVVFGDFDNRFEIPLVPTEAQYLKVVVRPLAKGVTTLPDYSEILVTKLQFFLVQPAAEVRGRTSTHSESVVATQQTRIFSVPNVSWDASVSANHSGQGNRTSYTVVNGLSLAQRLSSVWSVSGRVQRQDADAGSGHTGSYLWAASASAQPLPTLTHALTYSGQWASTPIGIATSNSLNLFNRAELYRGLSLLASGGVNEGTSDLGVETRAVTATAVAAATPHPKLTLGASYLYGSTWTAPLGQGWSRQQTERIDGSASATPFSVLYLSAVVSRILRGAVPTTLLNTSVAFSPFEGGNLQLRVSYGESLDTAADAVVKTFVSGVHWMLRPGVLIDTSYSSIDNRAPTGRTRTDSVLTLLTLTF</sequence>
<dbReference type="EMBL" id="AP025591">
    <property type="protein sequence ID" value="BDG05260.1"/>
    <property type="molecule type" value="Genomic_DNA"/>
</dbReference>
<keyword evidence="3" id="KW-1185">Reference proteome</keyword>
<evidence type="ECO:0008006" key="4">
    <source>
        <dbReference type="Google" id="ProtNLM"/>
    </source>
</evidence>
<evidence type="ECO:0000256" key="1">
    <source>
        <dbReference type="SAM" id="SignalP"/>
    </source>
</evidence>
<reference evidence="3" key="1">
    <citation type="journal article" date="2022" name="Int. J. Syst. Evol. Microbiol.">
        <title>Anaeromyxobacter oryzae sp. nov., Anaeromyxobacter diazotrophicus sp. nov. and Anaeromyxobacter paludicola sp. nov., isolated from paddy soils.</title>
        <authorList>
            <person name="Itoh H."/>
            <person name="Xu Z."/>
            <person name="Mise K."/>
            <person name="Masuda Y."/>
            <person name="Ushijima N."/>
            <person name="Hayakawa C."/>
            <person name="Shiratori Y."/>
            <person name="Senoo K."/>
        </authorList>
    </citation>
    <scope>NUCLEOTIDE SEQUENCE [LARGE SCALE GENOMIC DNA]</scope>
    <source>
        <strain evidence="3">Red232</strain>
    </source>
</reference>